<name>A0A421DU54_9GAMM</name>
<protein>
    <recommendedName>
        <fullName evidence="4">Nitric oxide reductase</fullName>
    </recommendedName>
</protein>
<comment type="caution">
    <text evidence="2">The sequence shown here is derived from an EMBL/GenBank/DDBJ whole genome shotgun (WGS) entry which is preliminary data.</text>
</comment>
<proteinExistence type="predicted"/>
<evidence type="ECO:0008006" key="4">
    <source>
        <dbReference type="Google" id="ProtNLM"/>
    </source>
</evidence>
<accession>A0A421DU54</accession>
<keyword evidence="1" id="KW-0472">Membrane</keyword>
<feature type="transmembrane region" description="Helical" evidence="1">
    <location>
        <begin position="70"/>
        <end position="88"/>
    </location>
</feature>
<gene>
    <name evidence="2" type="ORF">BIY29_00730</name>
</gene>
<evidence type="ECO:0000313" key="2">
    <source>
        <dbReference type="EMBL" id="RLM28286.1"/>
    </source>
</evidence>
<keyword evidence="3" id="KW-1185">Reference proteome</keyword>
<feature type="transmembrane region" description="Helical" evidence="1">
    <location>
        <begin position="175"/>
        <end position="191"/>
    </location>
</feature>
<feature type="transmembrane region" description="Helical" evidence="1">
    <location>
        <begin position="100"/>
        <end position="121"/>
    </location>
</feature>
<dbReference type="EMBL" id="MJLZ01000001">
    <property type="protein sequence ID" value="RLM28286.1"/>
    <property type="molecule type" value="Genomic_DNA"/>
</dbReference>
<feature type="transmembrane region" description="Helical" evidence="1">
    <location>
        <begin position="38"/>
        <end position="58"/>
    </location>
</feature>
<sequence length="217" mass="26393">MKLDHKLYLHTVAIFLFALFLPYIGHNILTSSQEIVEFIELFQSLWLLFGALFTWFYIKTLQDDRDKQIFWLWSVIWWLLLFGRGINWGRNYLPDVPKSYFRLVSVVLIGITVLMLILPAVRREIIRRFRTEAFPVWDGVLMVVYFLISDTIEHHRLLSFLFVYDVRYRNLMEELYELPFMFSLFFIVFYLQQKERQVSALYYSRSSCKHSYPQRRI</sequence>
<feature type="transmembrane region" description="Helical" evidence="1">
    <location>
        <begin position="7"/>
        <end position="26"/>
    </location>
</feature>
<evidence type="ECO:0000313" key="3">
    <source>
        <dbReference type="Proteomes" id="UP000285648"/>
    </source>
</evidence>
<reference evidence="2 3" key="1">
    <citation type="submission" date="2016-09" db="EMBL/GenBank/DDBJ databases">
        <authorList>
            <person name="Doonan J."/>
            <person name="Pachebat J.A."/>
            <person name="Golyshin P.N."/>
            <person name="Denman S."/>
            <person name="Mcdonald J.E."/>
        </authorList>
    </citation>
    <scope>NUCLEOTIDE SEQUENCE [LARGE SCALE GENOMIC DNA]</scope>
    <source>
        <strain evidence="2 3">NCPPB 3934</strain>
    </source>
</reference>
<dbReference type="RefSeq" id="WP_147437130.1">
    <property type="nucleotide sequence ID" value="NZ_MJLZ01000001.1"/>
</dbReference>
<feature type="transmembrane region" description="Helical" evidence="1">
    <location>
        <begin position="133"/>
        <end position="152"/>
    </location>
</feature>
<evidence type="ECO:0000256" key="1">
    <source>
        <dbReference type="SAM" id="Phobius"/>
    </source>
</evidence>
<dbReference type="OrthoDB" id="8613692at2"/>
<dbReference type="AlphaFoldDB" id="A0A421DU54"/>
<organism evidence="2 3">
    <name type="scientific">Brenneria alni</name>
    <dbReference type="NCBI Taxonomy" id="71656"/>
    <lineage>
        <taxon>Bacteria</taxon>
        <taxon>Pseudomonadati</taxon>
        <taxon>Pseudomonadota</taxon>
        <taxon>Gammaproteobacteria</taxon>
        <taxon>Enterobacterales</taxon>
        <taxon>Pectobacteriaceae</taxon>
        <taxon>Brenneria</taxon>
    </lineage>
</organism>
<dbReference type="Proteomes" id="UP000285648">
    <property type="component" value="Unassembled WGS sequence"/>
</dbReference>
<keyword evidence="1" id="KW-0812">Transmembrane</keyword>
<keyword evidence="1" id="KW-1133">Transmembrane helix</keyword>